<dbReference type="AlphaFoldDB" id="A0A4S2KIG8"/>
<dbReference type="EMBL" id="QBLH01002167">
    <property type="protein sequence ID" value="TGZ49335.1"/>
    <property type="molecule type" value="Genomic_DNA"/>
</dbReference>
<proteinExistence type="predicted"/>
<name>A0A4S2KIG8_9HYME</name>
<feature type="non-terminal residue" evidence="2">
    <location>
        <position position="277"/>
    </location>
</feature>
<feature type="compositionally biased region" description="Polar residues" evidence="1">
    <location>
        <begin position="100"/>
        <end position="116"/>
    </location>
</feature>
<gene>
    <name evidence="2" type="ORF">DBV15_03066</name>
</gene>
<dbReference type="Proteomes" id="UP000310200">
    <property type="component" value="Unassembled WGS sequence"/>
</dbReference>
<reference evidence="2 3" key="1">
    <citation type="journal article" date="2019" name="Philos. Trans. R. Soc. Lond., B, Biol. Sci.">
        <title>Ant behaviour and brain gene expression of defending hosts depend on the ecological success of the intruding social parasite.</title>
        <authorList>
            <person name="Kaur R."/>
            <person name="Stoldt M."/>
            <person name="Jongepier E."/>
            <person name="Feldmeyer B."/>
            <person name="Menzel F."/>
            <person name="Bornberg-Bauer E."/>
            <person name="Foitzik S."/>
        </authorList>
    </citation>
    <scope>NUCLEOTIDE SEQUENCE [LARGE SCALE GENOMIC DNA]</scope>
    <source>
        <tissue evidence="2">Whole body</tissue>
    </source>
</reference>
<feature type="region of interest" description="Disordered" evidence="1">
    <location>
        <begin position="170"/>
        <end position="189"/>
    </location>
</feature>
<feature type="region of interest" description="Disordered" evidence="1">
    <location>
        <begin position="199"/>
        <end position="222"/>
    </location>
</feature>
<sequence length="277" mass="31856">MRQIKNLKIHFNCEISYMEDNEKQEYKSVKYYWENYESLERRQHIAVTSLPSTRLHLESFIVKSAPSTRMHSILRYRSWISDPSQQKPPNPPESPREKASISNSSRPVPCARSSSGAERLAATGSRDGLGRQNLKVSVSFNLKGITEQDAAREVEPDIYAIVNTSRLPQKESRGNFSLRRQEKKEETQRLRKWCRSLPSHSSADLSLHPSRNSGKSDLSVRTRARDIQSVRSSYSQDDRYTPLIYRSILLLPYGALRNYAHPSLFPVMLFSRGRGLI</sequence>
<evidence type="ECO:0000313" key="3">
    <source>
        <dbReference type="Proteomes" id="UP000310200"/>
    </source>
</evidence>
<feature type="region of interest" description="Disordered" evidence="1">
    <location>
        <begin position="79"/>
        <end position="117"/>
    </location>
</feature>
<evidence type="ECO:0000313" key="2">
    <source>
        <dbReference type="EMBL" id="TGZ49335.1"/>
    </source>
</evidence>
<keyword evidence="3" id="KW-1185">Reference proteome</keyword>
<protein>
    <submittedName>
        <fullName evidence="2">Uncharacterized protein</fullName>
    </submittedName>
</protein>
<comment type="caution">
    <text evidence="2">The sequence shown here is derived from an EMBL/GenBank/DDBJ whole genome shotgun (WGS) entry which is preliminary data.</text>
</comment>
<organism evidence="2 3">
    <name type="scientific">Temnothorax longispinosus</name>
    <dbReference type="NCBI Taxonomy" id="300112"/>
    <lineage>
        <taxon>Eukaryota</taxon>
        <taxon>Metazoa</taxon>
        <taxon>Ecdysozoa</taxon>
        <taxon>Arthropoda</taxon>
        <taxon>Hexapoda</taxon>
        <taxon>Insecta</taxon>
        <taxon>Pterygota</taxon>
        <taxon>Neoptera</taxon>
        <taxon>Endopterygota</taxon>
        <taxon>Hymenoptera</taxon>
        <taxon>Apocrita</taxon>
        <taxon>Aculeata</taxon>
        <taxon>Formicoidea</taxon>
        <taxon>Formicidae</taxon>
        <taxon>Myrmicinae</taxon>
        <taxon>Temnothorax</taxon>
    </lineage>
</organism>
<accession>A0A4S2KIG8</accession>
<feature type="compositionally biased region" description="Polar residues" evidence="1">
    <location>
        <begin position="199"/>
        <end position="216"/>
    </location>
</feature>
<evidence type="ECO:0000256" key="1">
    <source>
        <dbReference type="SAM" id="MobiDB-lite"/>
    </source>
</evidence>